<protein>
    <recommendedName>
        <fullName evidence="4">Two component regulator three Y domain-containing protein</fullName>
    </recommendedName>
</protein>
<evidence type="ECO:0000256" key="1">
    <source>
        <dbReference type="SAM" id="Phobius"/>
    </source>
</evidence>
<keyword evidence="1" id="KW-1133">Transmembrane helix</keyword>
<feature type="transmembrane region" description="Helical" evidence="1">
    <location>
        <begin position="109"/>
        <end position="131"/>
    </location>
</feature>
<evidence type="ECO:0000313" key="2">
    <source>
        <dbReference type="EMBL" id="MBL1408987.1"/>
    </source>
</evidence>
<keyword evidence="3" id="KW-1185">Reference proteome</keyword>
<dbReference type="EMBL" id="JAERTY010000004">
    <property type="protein sequence ID" value="MBL1408987.1"/>
    <property type="molecule type" value="Genomic_DNA"/>
</dbReference>
<organism evidence="2 3">
    <name type="scientific">Sphingobacterium faecale</name>
    <dbReference type="NCBI Taxonomy" id="2803775"/>
    <lineage>
        <taxon>Bacteria</taxon>
        <taxon>Pseudomonadati</taxon>
        <taxon>Bacteroidota</taxon>
        <taxon>Sphingobacteriia</taxon>
        <taxon>Sphingobacteriales</taxon>
        <taxon>Sphingobacteriaceae</taxon>
        <taxon>Sphingobacterium</taxon>
    </lineage>
</organism>
<gene>
    <name evidence="2" type="ORF">JKG61_09520</name>
</gene>
<name>A0ABS1R2Q2_9SPHI</name>
<evidence type="ECO:0008006" key="4">
    <source>
        <dbReference type="Google" id="ProtNLM"/>
    </source>
</evidence>
<keyword evidence="1" id="KW-0812">Transmembrane</keyword>
<sequence>MLKYYLLIAVFFVLFVRCARSDIPVLEVAKGTQTQQGIIKLAWESPDKQLYELEEASDNLFYEPKIRYSGPDQGTFLSGLNDGTYYYRLRNQHGDYSNVVELEVRHHPIQLAISLLMLGALVFIITTVLVVRNYLNLNSPN</sequence>
<dbReference type="RefSeq" id="WP_202102735.1">
    <property type="nucleotide sequence ID" value="NZ_JAERTY010000004.1"/>
</dbReference>
<accession>A0ABS1R2Q2</accession>
<comment type="caution">
    <text evidence="2">The sequence shown here is derived from an EMBL/GenBank/DDBJ whole genome shotgun (WGS) entry which is preliminary data.</text>
</comment>
<reference evidence="2 3" key="1">
    <citation type="submission" date="2021-01" db="EMBL/GenBank/DDBJ databases">
        <title>C459-1 draft genome sequence.</title>
        <authorList>
            <person name="Zhang X.-F."/>
        </authorList>
    </citation>
    <scope>NUCLEOTIDE SEQUENCE [LARGE SCALE GENOMIC DNA]</scope>
    <source>
        <strain evidence="3">C459-1</strain>
    </source>
</reference>
<keyword evidence="1" id="KW-0472">Membrane</keyword>
<evidence type="ECO:0000313" key="3">
    <source>
        <dbReference type="Proteomes" id="UP000625283"/>
    </source>
</evidence>
<proteinExistence type="predicted"/>
<dbReference type="Proteomes" id="UP000625283">
    <property type="component" value="Unassembled WGS sequence"/>
</dbReference>